<comment type="similarity">
    <text evidence="1">Belongs to the TUB family.</text>
</comment>
<evidence type="ECO:0000259" key="2">
    <source>
        <dbReference type="Pfam" id="PF01167"/>
    </source>
</evidence>
<dbReference type="SUPFAM" id="SSF54518">
    <property type="entry name" value="Tubby C-terminal domain-like"/>
    <property type="match status" value="1"/>
</dbReference>
<sequence>MEDPGAHNRPDQELLQEEISDLRTFCTRPVPIGDRVLCRIIRRKDGVRKLYPRYELYLEPTRDEETGLMSGSVFLMSATKRRRTGPSHYTITLTRGQRVGGREDIVGKVRSNFVGTAFVHRREGRTGPEEEECKTIRQELAAVIYEPNILGFKGPRKMTILKRRMLTGAEPTEYRPTTKSETLLGRFKTGDHDGSLILHNKSPQWSEETQSYVLNFHGRVMLASVKNFQVVHEHDLDYIIMQFGRVTDSAFTMDVQYPFSLLEAFGIALTSFDAKLACE</sequence>
<gene>
    <name evidence="3" type="ORF">BJ684DRAFT_12369</name>
</gene>
<keyword evidence="4" id="KW-1185">Reference proteome</keyword>
<dbReference type="InterPro" id="IPR025659">
    <property type="entry name" value="Tubby-like_C"/>
</dbReference>
<dbReference type="PRINTS" id="PR01573">
    <property type="entry name" value="SUPERTUBBY"/>
</dbReference>
<proteinExistence type="inferred from homology"/>
<name>A0A4P9Y068_9FUNG</name>
<organism evidence="3 4">
    <name type="scientific">Piptocephalis cylindrospora</name>
    <dbReference type="NCBI Taxonomy" id="1907219"/>
    <lineage>
        <taxon>Eukaryota</taxon>
        <taxon>Fungi</taxon>
        <taxon>Fungi incertae sedis</taxon>
        <taxon>Zoopagomycota</taxon>
        <taxon>Zoopagomycotina</taxon>
        <taxon>Zoopagomycetes</taxon>
        <taxon>Zoopagales</taxon>
        <taxon>Piptocephalidaceae</taxon>
        <taxon>Piptocephalis</taxon>
    </lineage>
</organism>
<evidence type="ECO:0000313" key="4">
    <source>
        <dbReference type="Proteomes" id="UP000267251"/>
    </source>
</evidence>
<dbReference type="InterPro" id="IPR000007">
    <property type="entry name" value="Tubby_C"/>
</dbReference>
<dbReference type="AlphaFoldDB" id="A0A4P9Y068"/>
<dbReference type="PANTHER" id="PTHR16517">
    <property type="entry name" value="TUBBY-RELATED"/>
    <property type="match status" value="1"/>
</dbReference>
<evidence type="ECO:0000256" key="1">
    <source>
        <dbReference type="ARBA" id="ARBA00007129"/>
    </source>
</evidence>
<reference evidence="4" key="1">
    <citation type="journal article" date="2018" name="Nat. Microbiol.">
        <title>Leveraging single-cell genomics to expand the fungal tree of life.</title>
        <authorList>
            <person name="Ahrendt S.R."/>
            <person name="Quandt C.A."/>
            <person name="Ciobanu D."/>
            <person name="Clum A."/>
            <person name="Salamov A."/>
            <person name="Andreopoulos B."/>
            <person name="Cheng J.F."/>
            <person name="Woyke T."/>
            <person name="Pelin A."/>
            <person name="Henrissat B."/>
            <person name="Reynolds N.K."/>
            <person name="Benny G.L."/>
            <person name="Smith M.E."/>
            <person name="James T.Y."/>
            <person name="Grigoriev I.V."/>
        </authorList>
    </citation>
    <scope>NUCLEOTIDE SEQUENCE [LARGE SCALE GENOMIC DNA]</scope>
</reference>
<dbReference type="EMBL" id="KZ988628">
    <property type="protein sequence ID" value="RKP11832.1"/>
    <property type="molecule type" value="Genomic_DNA"/>
</dbReference>
<dbReference type="Proteomes" id="UP000267251">
    <property type="component" value="Unassembled WGS sequence"/>
</dbReference>
<accession>A0A4P9Y068</accession>
<dbReference type="Pfam" id="PF01167">
    <property type="entry name" value="Tub"/>
    <property type="match status" value="1"/>
</dbReference>
<feature type="domain" description="Tubby C-terminal" evidence="2">
    <location>
        <begin position="27"/>
        <end position="273"/>
    </location>
</feature>
<dbReference type="PANTHER" id="PTHR16517:SF7">
    <property type="entry name" value="PROTEIN KING TUBBY"/>
    <property type="match status" value="1"/>
</dbReference>
<dbReference type="Gene3D" id="3.20.90.10">
    <property type="entry name" value="Tubby Protein, Chain A"/>
    <property type="match status" value="1"/>
</dbReference>
<dbReference type="OrthoDB" id="8775810at2759"/>
<evidence type="ECO:0000313" key="3">
    <source>
        <dbReference type="EMBL" id="RKP11832.1"/>
    </source>
</evidence>
<protein>
    <submittedName>
        <fullName evidence="3">C-terminal domain of brain tubby protein</fullName>
    </submittedName>
</protein>